<protein>
    <submittedName>
        <fullName evidence="3">Sialate O-acetylesterase</fullName>
    </submittedName>
</protein>
<accession>A0A366LC85</accession>
<dbReference type="SUPFAM" id="SSF52266">
    <property type="entry name" value="SGNH hydrolase"/>
    <property type="match status" value="1"/>
</dbReference>
<dbReference type="InterPro" id="IPR036514">
    <property type="entry name" value="SGNH_hydro_sf"/>
</dbReference>
<keyword evidence="1" id="KW-0378">Hydrolase</keyword>
<dbReference type="GO" id="GO:0005975">
    <property type="term" value="P:carbohydrate metabolic process"/>
    <property type="evidence" value="ECO:0007669"/>
    <property type="project" value="TreeGrafter"/>
</dbReference>
<dbReference type="RefSeq" id="WP_113947304.1">
    <property type="nucleotide sequence ID" value="NZ_QNQU01000002.1"/>
</dbReference>
<evidence type="ECO:0000256" key="1">
    <source>
        <dbReference type="ARBA" id="ARBA00022801"/>
    </source>
</evidence>
<proteinExistence type="predicted"/>
<dbReference type="Proteomes" id="UP000252081">
    <property type="component" value="Unassembled WGS sequence"/>
</dbReference>
<dbReference type="InterPro" id="IPR039329">
    <property type="entry name" value="SIAE"/>
</dbReference>
<keyword evidence="4" id="KW-1185">Reference proteome</keyword>
<dbReference type="GO" id="GO:0001681">
    <property type="term" value="F:sialate O-acetylesterase activity"/>
    <property type="evidence" value="ECO:0007669"/>
    <property type="project" value="InterPro"/>
</dbReference>
<organism evidence="3 4">
    <name type="scientific">Pedobacter miscanthi</name>
    <dbReference type="NCBI Taxonomy" id="2259170"/>
    <lineage>
        <taxon>Bacteria</taxon>
        <taxon>Pseudomonadati</taxon>
        <taxon>Bacteroidota</taxon>
        <taxon>Sphingobacteriia</taxon>
        <taxon>Sphingobacteriales</taxon>
        <taxon>Sphingobacteriaceae</taxon>
        <taxon>Pedobacter</taxon>
    </lineage>
</organism>
<name>A0A366LC85_9SPHI</name>
<evidence type="ECO:0000313" key="4">
    <source>
        <dbReference type="Proteomes" id="UP000252081"/>
    </source>
</evidence>
<dbReference type="OrthoDB" id="9816001at2"/>
<dbReference type="AlphaFoldDB" id="A0A366LC85"/>
<dbReference type="EMBL" id="QNQU01000002">
    <property type="protein sequence ID" value="RBQ11390.1"/>
    <property type="molecule type" value="Genomic_DNA"/>
</dbReference>
<comment type="caution">
    <text evidence="3">The sequence shown here is derived from an EMBL/GenBank/DDBJ whole genome shotgun (WGS) entry which is preliminary data.</text>
</comment>
<dbReference type="Pfam" id="PF03629">
    <property type="entry name" value="SASA"/>
    <property type="match status" value="1"/>
</dbReference>
<feature type="domain" description="Sialate O-acetylesterase" evidence="2">
    <location>
        <begin position="306"/>
        <end position="405"/>
    </location>
</feature>
<dbReference type="PANTHER" id="PTHR22901">
    <property type="entry name" value="SIALATE O-ACETYLESTERASE"/>
    <property type="match status" value="1"/>
</dbReference>
<dbReference type="InterPro" id="IPR005181">
    <property type="entry name" value="SASA"/>
</dbReference>
<reference evidence="3 4" key="1">
    <citation type="submission" date="2018-07" db="EMBL/GenBank/DDBJ databases">
        <title>A draft genome of a endophytic bacteria, a new species of Pedobacter.</title>
        <authorList>
            <person name="Zhang Z.D."/>
            <person name="Chen Z.J."/>
        </authorList>
    </citation>
    <scope>NUCLEOTIDE SEQUENCE [LARGE SCALE GENOMIC DNA]</scope>
    <source>
        <strain evidence="3 4">RS10</strain>
    </source>
</reference>
<evidence type="ECO:0000259" key="2">
    <source>
        <dbReference type="Pfam" id="PF03629"/>
    </source>
</evidence>
<evidence type="ECO:0000313" key="3">
    <source>
        <dbReference type="EMBL" id="RBQ11390.1"/>
    </source>
</evidence>
<gene>
    <name evidence="3" type="ORF">DRW42_02695</name>
</gene>
<dbReference type="Gene3D" id="3.40.50.1110">
    <property type="entry name" value="SGNH hydrolase"/>
    <property type="match status" value="1"/>
</dbReference>
<sequence length="535" mass="59075">MKKLTSYGYSALFMLCLVLFFKPLSAKISLPAIIGENMVLQRGIKVPIWGWADPGEKITLVFQGKKFQASTGQNGKWFLKLDTYSKGGPFEMQISSAQNSITLKNIVIGDVWLASGQSNMEFGIQKEKSGEAAIANARDTMIRLFYVPMAFSINPKENIDPSAASRNGTWIVCSPEAMADPKFAWHGFSATGYYFAKEIRTHENTPVGMIGSYKGGTPAQAWISEQALATAPAFDTYINDHQKLLENLELAKQAYPSKVAEYREKLKNFDQNSSAPKPQAPLPPEGGFSAPSSLFNAMINPIIPYGIKGVIWYQGESNGDKLQQAIEYRNLFPRLIADWRKNWSLGNFPFLFVQLANFKKAPKKPAEGVWPWVREAQLKTLALQATGMAVITDIGDSADIHPTNKKDVGIRLSLAARKVAYGEQLVYSGPVFKQMKIKGKIIELSFDHTGTGLTGYRPGTQAMNELKGFAVAAADGQFAWAEAKIEGNKVLVMAKGIENPVAVRYNWADNPQGTLYNKEGLPASPFRTDDFKPEQ</sequence>
<dbReference type="PANTHER" id="PTHR22901:SF0">
    <property type="entry name" value="SIALATE O-ACETYLESTERASE"/>
    <property type="match status" value="1"/>
</dbReference>